<keyword evidence="2" id="KW-0732">Signal</keyword>
<proteinExistence type="predicted"/>
<comment type="caution">
    <text evidence="3">The sequence shown here is derived from an EMBL/GenBank/DDBJ whole genome shotgun (WGS) entry which is preliminary data.</text>
</comment>
<organism evidence="3 4">
    <name type="scientific">Stakelama pacifica</name>
    <dbReference type="NCBI Taxonomy" id="517720"/>
    <lineage>
        <taxon>Bacteria</taxon>
        <taxon>Pseudomonadati</taxon>
        <taxon>Pseudomonadota</taxon>
        <taxon>Alphaproteobacteria</taxon>
        <taxon>Sphingomonadales</taxon>
        <taxon>Sphingomonadaceae</taxon>
        <taxon>Stakelama</taxon>
    </lineage>
</organism>
<protein>
    <submittedName>
        <fullName evidence="3">Uncharacterized protein</fullName>
    </submittedName>
</protein>
<evidence type="ECO:0000256" key="1">
    <source>
        <dbReference type="SAM" id="MobiDB-lite"/>
    </source>
</evidence>
<sequence length="292" mass="32976">MRIARSAFAFILIACVSFSAPIAHSAPFQQTTSNSGESKRDTPSENRNKDIEVFGKQTKTDPQMRVRSPFLGFDGIRTKEAKLSIRFAQCLDHFNTNRLHELLEGKPSTWESERALALLIKSHSACYPDFNSSVPLRDLGRCNPYPIVIFRIYECRAPFDKGAIIAAVLKKYAPDLKLTAKEMADPSVQQRFLSHEKIRNGSRSEADATLYGVTTCMVRFAPRLSVQLVYSTFDNLRDLSNRLIQQTPMCLAGADHLDINIMLLRAYLADSVYQWALAVRNIDTLIVDQPER</sequence>
<evidence type="ECO:0000256" key="2">
    <source>
        <dbReference type="SAM" id="SignalP"/>
    </source>
</evidence>
<name>A0A4R6FEN6_9SPHN</name>
<dbReference type="EMBL" id="SNWD01000015">
    <property type="protein sequence ID" value="TDN78804.1"/>
    <property type="molecule type" value="Genomic_DNA"/>
</dbReference>
<accession>A0A4R6FEN6</accession>
<dbReference type="Proteomes" id="UP000295493">
    <property type="component" value="Unassembled WGS sequence"/>
</dbReference>
<feature type="compositionally biased region" description="Basic and acidic residues" evidence="1">
    <location>
        <begin position="37"/>
        <end position="58"/>
    </location>
</feature>
<feature type="region of interest" description="Disordered" evidence="1">
    <location>
        <begin position="28"/>
        <end position="58"/>
    </location>
</feature>
<gene>
    <name evidence="3" type="ORF">EV664_11568</name>
</gene>
<evidence type="ECO:0000313" key="3">
    <source>
        <dbReference type="EMBL" id="TDN78804.1"/>
    </source>
</evidence>
<dbReference type="RefSeq" id="WP_133496849.1">
    <property type="nucleotide sequence ID" value="NZ_BMLU01000014.1"/>
</dbReference>
<feature type="chain" id="PRO_5020443947" evidence="2">
    <location>
        <begin position="26"/>
        <end position="292"/>
    </location>
</feature>
<feature type="signal peptide" evidence="2">
    <location>
        <begin position="1"/>
        <end position="25"/>
    </location>
</feature>
<keyword evidence="4" id="KW-1185">Reference proteome</keyword>
<dbReference type="OrthoDB" id="7569549at2"/>
<dbReference type="AlphaFoldDB" id="A0A4R6FEN6"/>
<reference evidence="3 4" key="1">
    <citation type="submission" date="2019-03" db="EMBL/GenBank/DDBJ databases">
        <title>Genomic Encyclopedia of Type Strains, Phase IV (KMG-IV): sequencing the most valuable type-strain genomes for metagenomic binning, comparative biology and taxonomic classification.</title>
        <authorList>
            <person name="Goeker M."/>
        </authorList>
    </citation>
    <scope>NUCLEOTIDE SEQUENCE [LARGE SCALE GENOMIC DNA]</scope>
    <source>
        <strain evidence="3 4">DSM 25059</strain>
    </source>
</reference>
<evidence type="ECO:0000313" key="4">
    <source>
        <dbReference type="Proteomes" id="UP000295493"/>
    </source>
</evidence>